<dbReference type="RefSeq" id="WP_142027925.1">
    <property type="nucleotide sequence ID" value="NZ_VFQE01000002.1"/>
</dbReference>
<gene>
    <name evidence="3" type="ORF">FHU33_4717</name>
</gene>
<dbReference type="Proteomes" id="UP000319865">
    <property type="component" value="Unassembled WGS sequence"/>
</dbReference>
<feature type="transmembrane region" description="Helical" evidence="1">
    <location>
        <begin position="468"/>
        <end position="491"/>
    </location>
</feature>
<feature type="domain" description="DUF112" evidence="2">
    <location>
        <begin position="20"/>
        <end position="438"/>
    </location>
</feature>
<dbReference type="AlphaFoldDB" id="A0A543P1R5"/>
<feature type="transmembrane region" description="Helical" evidence="1">
    <location>
        <begin position="20"/>
        <end position="39"/>
    </location>
</feature>
<feature type="transmembrane region" description="Helical" evidence="1">
    <location>
        <begin position="46"/>
        <end position="68"/>
    </location>
</feature>
<keyword evidence="1" id="KW-1133">Transmembrane helix</keyword>
<dbReference type="Pfam" id="PF01970">
    <property type="entry name" value="TctA"/>
    <property type="match status" value="1"/>
</dbReference>
<keyword evidence="1" id="KW-0812">Transmembrane</keyword>
<evidence type="ECO:0000259" key="2">
    <source>
        <dbReference type="Pfam" id="PF01970"/>
    </source>
</evidence>
<comment type="caution">
    <text evidence="3">The sequence shown here is derived from an EMBL/GenBank/DDBJ whole genome shotgun (WGS) entry which is preliminary data.</text>
</comment>
<dbReference type="PANTHER" id="PTHR35342">
    <property type="entry name" value="TRICARBOXYLIC TRANSPORT PROTEIN"/>
    <property type="match status" value="1"/>
</dbReference>
<keyword evidence="4" id="KW-1185">Reference proteome</keyword>
<dbReference type="OrthoDB" id="9781349at2"/>
<evidence type="ECO:0000313" key="4">
    <source>
        <dbReference type="Proteomes" id="UP000319865"/>
    </source>
</evidence>
<evidence type="ECO:0000256" key="1">
    <source>
        <dbReference type="SAM" id="Phobius"/>
    </source>
</evidence>
<feature type="transmembrane region" description="Helical" evidence="1">
    <location>
        <begin position="355"/>
        <end position="375"/>
    </location>
</feature>
<dbReference type="EMBL" id="VFQE01000002">
    <property type="protein sequence ID" value="TQN38037.1"/>
    <property type="molecule type" value="Genomic_DNA"/>
</dbReference>
<sequence length="509" mass="53531">MNSWEGLLYGLELVFTPELLLAAFIGAAAGTAIGVLPGLGPVAGAALILPLTFTLPPAAGLIMIAGVYAGSMYGGSTTSVLMNMPGEAASVVTAIDGYEMTRKGRAGPALSIMAVGSFIAGTIAIILVTLMSPLLSNVALLFGPAEYLALTGGGLLVLARVSGGSPASGFFPMVLGVLLGTVGVEQVTGFFRYTFGIQDLALGFSLVPVAIGLYGIAEIFLLIEDPERAAKVKSVKLRELLPSREEWRRAWAPWGRGSVIGFFFGLLPGPSATLSSFASYRTEKAVSKNRDKLGTGAVEGVAGPEAANNGAAVGSLVPLLSLGLPFSATFALMLAAMVVQGIQPGPLLIEQRPDIFWSLIASMYVANVMLLILNLPMVGLWVSVLRIPKSILMPGIIVIAVLGAFSTRFNMLDVYVLVLLGAVGYFLRKLDFALASMIVGLVLGPFIEKHFREGMFLSRGDLSYFVDSGIAIGMWVVALVVLFGGGIWNLVRRRIVGEEADKVKLEVED</sequence>
<protein>
    <submittedName>
        <fullName evidence="3">Putative tricarboxylic transport membrane protein</fullName>
    </submittedName>
</protein>
<dbReference type="PANTHER" id="PTHR35342:SF5">
    <property type="entry name" value="TRICARBOXYLIC TRANSPORT PROTEIN"/>
    <property type="match status" value="1"/>
</dbReference>
<feature type="transmembrane region" description="Helical" evidence="1">
    <location>
        <begin position="138"/>
        <end position="158"/>
    </location>
</feature>
<name>A0A543P1R5_9ACTN</name>
<organism evidence="3 4">
    <name type="scientific">Blastococcus colisei</name>
    <dbReference type="NCBI Taxonomy" id="1564162"/>
    <lineage>
        <taxon>Bacteria</taxon>
        <taxon>Bacillati</taxon>
        <taxon>Actinomycetota</taxon>
        <taxon>Actinomycetes</taxon>
        <taxon>Geodermatophilales</taxon>
        <taxon>Geodermatophilaceae</taxon>
        <taxon>Blastococcus</taxon>
    </lineage>
</organism>
<dbReference type="InterPro" id="IPR002823">
    <property type="entry name" value="DUF112_TM"/>
</dbReference>
<evidence type="ECO:0000313" key="3">
    <source>
        <dbReference type="EMBL" id="TQN38037.1"/>
    </source>
</evidence>
<reference evidence="3 4" key="1">
    <citation type="submission" date="2019-06" db="EMBL/GenBank/DDBJ databases">
        <title>Sequencing the genomes of 1000 actinobacteria strains.</title>
        <authorList>
            <person name="Klenk H.-P."/>
        </authorList>
    </citation>
    <scope>NUCLEOTIDE SEQUENCE [LARGE SCALE GENOMIC DNA]</scope>
    <source>
        <strain evidence="3 4">DSM 46837</strain>
    </source>
</reference>
<feature type="transmembrane region" description="Helical" evidence="1">
    <location>
        <begin position="170"/>
        <end position="195"/>
    </location>
</feature>
<accession>A0A543P1R5</accession>
<proteinExistence type="predicted"/>
<feature type="transmembrane region" description="Helical" evidence="1">
    <location>
        <begin position="432"/>
        <end position="448"/>
    </location>
</feature>
<feature type="transmembrane region" description="Helical" evidence="1">
    <location>
        <begin position="201"/>
        <end position="223"/>
    </location>
</feature>
<feature type="transmembrane region" description="Helical" evidence="1">
    <location>
        <begin position="411"/>
        <end position="427"/>
    </location>
</feature>
<feature type="transmembrane region" description="Helical" evidence="1">
    <location>
        <begin position="319"/>
        <end position="343"/>
    </location>
</feature>
<feature type="transmembrane region" description="Helical" evidence="1">
    <location>
        <begin position="110"/>
        <end position="132"/>
    </location>
</feature>
<keyword evidence="1" id="KW-0472">Membrane</keyword>
<feature type="transmembrane region" description="Helical" evidence="1">
    <location>
        <begin position="387"/>
        <end position="405"/>
    </location>
</feature>